<accession>A0A0A8L4Z1</accession>
<dbReference type="InterPro" id="IPR036465">
    <property type="entry name" value="vWFA_dom_sf"/>
</dbReference>
<dbReference type="Gene3D" id="3.40.50.410">
    <property type="entry name" value="von Willebrand factor, type A domain"/>
    <property type="match status" value="1"/>
</dbReference>
<dbReference type="PANTHER" id="PTHR11141">
    <property type="entry name" value="PROTEIN TRANSPORT PROTEIN SEC23"/>
    <property type="match status" value="1"/>
</dbReference>
<dbReference type="EMBL" id="CCBQ010000019">
    <property type="protein sequence ID" value="CDO93189.1"/>
    <property type="molecule type" value="Genomic_DNA"/>
</dbReference>
<protein>
    <recommendedName>
        <fullName evidence="2">Protein transport protein SEC23</fullName>
    </recommendedName>
</protein>
<dbReference type="InterPro" id="IPR037364">
    <property type="entry name" value="Sec23"/>
</dbReference>
<dbReference type="SUPFAM" id="SSF53300">
    <property type="entry name" value="vWA-like"/>
    <property type="match status" value="1"/>
</dbReference>
<dbReference type="InterPro" id="IPR036174">
    <property type="entry name" value="Znf_Sec23_Sec24_sf"/>
</dbReference>
<dbReference type="SUPFAM" id="SSF82919">
    <property type="entry name" value="Zn-finger domain of Sec23/24"/>
    <property type="match status" value="1"/>
</dbReference>
<dbReference type="PANTHER" id="PTHR11141:SF0">
    <property type="entry name" value="PROTEIN TRANSPORT PROTEIN SEC23"/>
    <property type="match status" value="1"/>
</dbReference>
<dbReference type="GO" id="GO:0000139">
    <property type="term" value="C:Golgi membrane"/>
    <property type="evidence" value="ECO:0007669"/>
    <property type="project" value="UniProtKB-SubCell"/>
</dbReference>
<evidence type="ECO:0000313" key="3">
    <source>
        <dbReference type="EMBL" id="CDO93189.1"/>
    </source>
</evidence>
<comment type="similarity">
    <text evidence="1 2">Belongs to the SEC23/SEC24 family. SEC23 subfamily.</text>
</comment>
<proteinExistence type="inferred from homology"/>
<dbReference type="OrthoDB" id="10256289at2759"/>
<dbReference type="GO" id="GO:0070971">
    <property type="term" value="C:endoplasmic reticulum exit site"/>
    <property type="evidence" value="ECO:0007669"/>
    <property type="project" value="TreeGrafter"/>
</dbReference>
<keyword evidence="4" id="KW-1185">Reference proteome</keyword>
<sequence length="663" mass="75491">MIELNYGAVPTSRTDSLARLLDCGDDNRGSISAICESDLTIHDELALQQSVNYTACENCGGFVNYLCSRDFRKGWFCSFCNSYNESGDIPSSLSYSKQLGIASSGTNSKAVVIIDLNCEFAEDLKALKRLQFSDVDSWALITIGNGTVTVHSDQQSITIDAESSSMLSHLKKFDTEWFNDKYRLSNQNIWTDQTTFRAKVHTLLPQQNNKKKRCKRNVALAIFLASCLKPQRSIGFVFGPGTVAPAKVISLDKKNHIRQHRNIEEGKDLKYWKNAIDFYRKMSESGSFVPCSLFIASMDQAGVWEMKPCLNNVVQYESFDDFNFEYDWLSYIGKQGCYVISQISLKCSSKLLVNGIFGPVSATKSYDTNVSDTPKGFGGSATFRYKGPNSSLPSLVVSLCIDTARNTADALQEMPDKFSFQTEIYYKYKNREFVAVETKFIPSTALPGDHSLTRNFHWDIMAGSIMKRISFEILFKNKFYDYNLSWWTLEMIKLLKQLQAIQIPNLEPLKVLTYFIQRSSLLQKRNTSPDQWIIYHWTILNSPLKHIFKMVKPEVRSKTMFIENTTSILNYVEPLIVDGGNFLVVRDTSPGHNTYDDLKKTAGAIFHDETRFPKPWYRETKPGDSQDRYAIARLGLISNHALRTDDLTLDQYMALFKPKNTEK</sequence>
<dbReference type="GO" id="GO:0005096">
    <property type="term" value="F:GTPase activator activity"/>
    <property type="evidence" value="ECO:0007669"/>
    <property type="project" value="TreeGrafter"/>
</dbReference>
<keyword evidence="2" id="KW-0862">Zinc</keyword>
<keyword evidence="2" id="KW-0963">Cytoplasm</keyword>
<comment type="subcellular location">
    <subcellularLocation>
        <location evidence="2">Cytoplasm</location>
    </subcellularLocation>
    <subcellularLocation>
        <location evidence="2">Cytoplasmic vesicle</location>
        <location evidence="2">COPII-coated vesicle membrane</location>
        <topology evidence="2">Peripheral membrane protein</topology>
        <orientation evidence="2">Cytoplasmic side</orientation>
    </subcellularLocation>
    <subcellularLocation>
        <location evidence="2">Endoplasmic reticulum membrane</location>
        <topology evidence="2">Peripheral membrane protein</topology>
        <orientation evidence="2">Cytoplasmic side</orientation>
    </subcellularLocation>
    <subcellularLocation>
        <location evidence="2">Golgi apparatus membrane</location>
        <topology evidence="2">Peripheral membrane protein</topology>
        <orientation evidence="2">Cytoplasmic side</orientation>
    </subcellularLocation>
</comment>
<dbReference type="Proteomes" id="UP000031516">
    <property type="component" value="Unassembled WGS sequence"/>
</dbReference>
<name>A0A0A8L4Z1_9SACH</name>
<evidence type="ECO:0000256" key="1">
    <source>
        <dbReference type="ARBA" id="ARBA00009210"/>
    </source>
</evidence>
<keyword evidence="2" id="KW-0479">Metal-binding</keyword>
<keyword evidence="2" id="KW-0333">Golgi apparatus</keyword>
<evidence type="ECO:0000313" key="4">
    <source>
        <dbReference type="Proteomes" id="UP000031516"/>
    </source>
</evidence>
<dbReference type="AlphaFoldDB" id="A0A0A8L4Z1"/>
<keyword evidence="2" id="KW-0653">Protein transport</keyword>
<dbReference type="GO" id="GO:0005789">
    <property type="term" value="C:endoplasmic reticulum membrane"/>
    <property type="evidence" value="ECO:0007669"/>
    <property type="project" value="UniProtKB-SubCell"/>
</dbReference>
<comment type="function">
    <text evidence="2">Component of the coat protein complex II (COPII) which promotes the formation of transport vesicles from the endoplasmic reticulum (ER). The coat has two main functions, the physical deformation of the endoplasmic reticulum membrane into vesicles and the selection of cargo molecules.</text>
</comment>
<dbReference type="InterPro" id="IPR036180">
    <property type="entry name" value="Gelsolin-like_dom_sf"/>
</dbReference>
<organism evidence="3 4">
    <name type="scientific">Kluyveromyces dobzhanskii CBS 2104</name>
    <dbReference type="NCBI Taxonomy" id="1427455"/>
    <lineage>
        <taxon>Eukaryota</taxon>
        <taxon>Fungi</taxon>
        <taxon>Dikarya</taxon>
        <taxon>Ascomycota</taxon>
        <taxon>Saccharomycotina</taxon>
        <taxon>Saccharomycetes</taxon>
        <taxon>Saccharomycetales</taxon>
        <taxon>Saccharomycetaceae</taxon>
        <taxon>Kluyveromyces</taxon>
    </lineage>
</organism>
<dbReference type="GO" id="GO:0008270">
    <property type="term" value="F:zinc ion binding"/>
    <property type="evidence" value="ECO:0007669"/>
    <property type="project" value="InterPro"/>
</dbReference>
<comment type="caution">
    <text evidence="3">The sequence shown here is derived from an EMBL/GenBank/DDBJ whole genome shotgun (WGS) entry which is preliminary data.</text>
</comment>
<keyword evidence="2" id="KW-0931">ER-Golgi transport</keyword>
<evidence type="ECO:0000256" key="2">
    <source>
        <dbReference type="RuleBase" id="RU365030"/>
    </source>
</evidence>
<keyword evidence="2" id="KW-0472">Membrane</keyword>
<keyword evidence="2" id="KW-0256">Endoplasmic reticulum</keyword>
<keyword evidence="2" id="KW-0813">Transport</keyword>
<dbReference type="GO" id="GO:0090110">
    <property type="term" value="P:COPII-coated vesicle cargo loading"/>
    <property type="evidence" value="ECO:0007669"/>
    <property type="project" value="TreeGrafter"/>
</dbReference>
<dbReference type="GO" id="GO:0030127">
    <property type="term" value="C:COPII vesicle coat"/>
    <property type="evidence" value="ECO:0007669"/>
    <property type="project" value="InterPro"/>
</dbReference>
<gene>
    <name evidence="3" type="ORF">KLDO_g1491</name>
</gene>
<reference evidence="3 4" key="1">
    <citation type="submission" date="2014-03" db="EMBL/GenBank/DDBJ databases">
        <title>The genome of Kluyveromyces dobzhanskii.</title>
        <authorList>
            <person name="Nystedt B."/>
            <person name="Astrom S."/>
        </authorList>
    </citation>
    <scope>NUCLEOTIDE SEQUENCE [LARGE SCALE GENOMIC DNA]</scope>
    <source>
        <strain evidence="3 4">CBS 2104</strain>
    </source>
</reference>
<keyword evidence="2" id="KW-0968">Cytoplasmic vesicle</keyword>
<dbReference type="GO" id="GO:0006886">
    <property type="term" value="P:intracellular protein transport"/>
    <property type="evidence" value="ECO:0007669"/>
    <property type="project" value="InterPro"/>
</dbReference>
<dbReference type="SUPFAM" id="SSF82754">
    <property type="entry name" value="C-terminal, gelsolin-like domain of Sec23/24"/>
    <property type="match status" value="1"/>
</dbReference>
<dbReference type="SUPFAM" id="SSF81995">
    <property type="entry name" value="beta-sandwich domain of Sec23/24"/>
    <property type="match status" value="1"/>
</dbReference>